<sequence length="125" mass="14061">MDEPLPGLGPLESAVLDLLWGAGEPMSVRTVVDSLPGRTPAYTTISTVLENLRRKGWVERDRVGRLWFYRPVRDRPTYAAQRMSGVLAESGDARATLLRFVDDMPPDQVEVLRDLLSDVPREEEP</sequence>
<name>A0ABR9P2J2_9ACTN</name>
<dbReference type="InterPro" id="IPR005650">
    <property type="entry name" value="BlaI_family"/>
</dbReference>
<accession>A0ABR9P2J2</accession>
<dbReference type="EMBL" id="JADBGI010000003">
    <property type="protein sequence ID" value="MBE2998048.1"/>
    <property type="molecule type" value="Genomic_DNA"/>
</dbReference>
<evidence type="ECO:0000256" key="2">
    <source>
        <dbReference type="ARBA" id="ARBA00023015"/>
    </source>
</evidence>
<protein>
    <submittedName>
        <fullName evidence="5">BlaI/MecI/CopY family transcriptional regulator</fullName>
    </submittedName>
</protein>
<dbReference type="Gene3D" id="1.10.10.10">
    <property type="entry name" value="Winged helix-like DNA-binding domain superfamily/Winged helix DNA-binding domain"/>
    <property type="match status" value="1"/>
</dbReference>
<keyword evidence="3" id="KW-0238">DNA-binding</keyword>
<proteinExistence type="inferred from homology"/>
<organism evidence="5 6">
    <name type="scientific">Nocardiopsis coralli</name>
    <dbReference type="NCBI Taxonomy" id="2772213"/>
    <lineage>
        <taxon>Bacteria</taxon>
        <taxon>Bacillati</taxon>
        <taxon>Actinomycetota</taxon>
        <taxon>Actinomycetes</taxon>
        <taxon>Streptosporangiales</taxon>
        <taxon>Nocardiopsidaceae</taxon>
        <taxon>Nocardiopsis</taxon>
    </lineage>
</organism>
<evidence type="ECO:0000313" key="5">
    <source>
        <dbReference type="EMBL" id="MBE2998048.1"/>
    </source>
</evidence>
<dbReference type="Gene3D" id="6.10.140.850">
    <property type="match status" value="1"/>
</dbReference>
<keyword evidence="2" id="KW-0805">Transcription regulation</keyword>
<evidence type="ECO:0000256" key="4">
    <source>
        <dbReference type="ARBA" id="ARBA00023163"/>
    </source>
</evidence>
<gene>
    <name evidence="5" type="ORF">IDM40_04910</name>
</gene>
<evidence type="ECO:0000256" key="1">
    <source>
        <dbReference type="ARBA" id="ARBA00011046"/>
    </source>
</evidence>
<evidence type="ECO:0000256" key="3">
    <source>
        <dbReference type="ARBA" id="ARBA00023125"/>
    </source>
</evidence>
<dbReference type="SUPFAM" id="SSF46785">
    <property type="entry name" value="Winged helix' DNA-binding domain"/>
    <property type="match status" value="1"/>
</dbReference>
<keyword evidence="6" id="KW-1185">Reference proteome</keyword>
<comment type="caution">
    <text evidence="5">The sequence shown here is derived from an EMBL/GenBank/DDBJ whole genome shotgun (WGS) entry which is preliminary data.</text>
</comment>
<dbReference type="InterPro" id="IPR036388">
    <property type="entry name" value="WH-like_DNA-bd_sf"/>
</dbReference>
<keyword evidence="4" id="KW-0804">Transcription</keyword>
<reference evidence="5 6" key="1">
    <citation type="submission" date="2020-09" db="EMBL/GenBank/DDBJ databases">
        <title>Diversity and distribution of actinomycetes associated with coral in the coast of Hainan.</title>
        <authorList>
            <person name="Li F."/>
        </authorList>
    </citation>
    <scope>NUCLEOTIDE SEQUENCE [LARGE SCALE GENOMIC DNA]</scope>
    <source>
        <strain evidence="5 6">HNM0947</strain>
    </source>
</reference>
<evidence type="ECO:0000313" key="6">
    <source>
        <dbReference type="Proteomes" id="UP000806528"/>
    </source>
</evidence>
<dbReference type="Pfam" id="PF03965">
    <property type="entry name" value="Penicillinase_R"/>
    <property type="match status" value="1"/>
</dbReference>
<dbReference type="RefSeq" id="WP_193120678.1">
    <property type="nucleotide sequence ID" value="NZ_JADBGI010000003.1"/>
</dbReference>
<comment type="similarity">
    <text evidence="1">Belongs to the BlaI transcriptional regulatory family.</text>
</comment>
<dbReference type="Proteomes" id="UP000806528">
    <property type="component" value="Unassembled WGS sequence"/>
</dbReference>
<dbReference type="InterPro" id="IPR036390">
    <property type="entry name" value="WH_DNA-bd_sf"/>
</dbReference>